<proteinExistence type="predicted"/>
<reference evidence="1" key="1">
    <citation type="submission" date="2022-10" db="EMBL/GenBank/DDBJ databases">
        <title>The complete genomes of actinobacterial strains from the NBC collection.</title>
        <authorList>
            <person name="Joergensen T.S."/>
            <person name="Alvarez Arevalo M."/>
            <person name="Sterndorff E.B."/>
            <person name="Faurdal D."/>
            <person name="Vuksanovic O."/>
            <person name="Mourched A.-S."/>
            <person name="Charusanti P."/>
            <person name="Shaw S."/>
            <person name="Blin K."/>
            <person name="Weber T."/>
        </authorList>
    </citation>
    <scope>NUCLEOTIDE SEQUENCE</scope>
    <source>
        <strain evidence="1">NBC 01771</strain>
    </source>
</reference>
<keyword evidence="1" id="KW-0808">Transferase</keyword>
<accession>A0ACD4ZW96</accession>
<gene>
    <name evidence="1" type="ORF">OG835_41105</name>
</gene>
<dbReference type="EMBL" id="CP109109">
    <property type="protein sequence ID" value="WSC02760.1"/>
    <property type="molecule type" value="Genomic_DNA"/>
</dbReference>
<protein>
    <submittedName>
        <fullName evidence="1">Acyltransferase</fullName>
    </submittedName>
</protein>
<sequence>MRAERNRCADLLRVCAIGAVVLGHWLLIDVTFRDGRLSGLDALDYVGWARWVTLLLQVMPVFFLVGGFANAVSWQARREQGEDWRSWVQGRAARLLWPTVMYVAVCAFAVVTARIAGADSAVLARAGWLVALHLWFLPVYLLLIALTPLLHAAHRRWGLAVPAVMALGAAGVDALVLGARLPLVGFMNYLLVWGSMHQWGFAWQDGTLTTPRWRCRALAAGGVVLLAALLGWGPFPVDMIGAGTRVGNTSPPSIALLAFAAAQTGLLLMAEPALLRLLARPGLWRRISRFNAAVMTVYLWHMVPVILVALALYPTGLAPQPAIGTAAWLALRLPWVALLSAVMIPLVLVLLRAQRPLLRLPAGVGPTGWWSAPLLVCGLAFCLPALAVLAIGGFAPGGQLAVLPLTLCAVGLVAVVCSGRPRQVPRRTKALGTPSSPPPGRGRPHPGRQTTPPHLPARDFAGRAPVKNRAWADFEETPQLAVVSTETAPTNGRDQHFPGRPQAGQVP</sequence>
<evidence type="ECO:0000313" key="1">
    <source>
        <dbReference type="EMBL" id="WSC02760.1"/>
    </source>
</evidence>
<dbReference type="Proteomes" id="UP001348369">
    <property type="component" value="Chromosome"/>
</dbReference>
<keyword evidence="1" id="KW-0012">Acyltransferase</keyword>
<evidence type="ECO:0000313" key="2">
    <source>
        <dbReference type="Proteomes" id="UP001348369"/>
    </source>
</evidence>
<keyword evidence="2" id="KW-1185">Reference proteome</keyword>
<name>A0ACD4ZW96_9ACTN</name>
<organism evidence="1 2">
    <name type="scientific">Streptomyces scopuliridis</name>
    <dbReference type="NCBI Taxonomy" id="452529"/>
    <lineage>
        <taxon>Bacteria</taxon>
        <taxon>Bacillati</taxon>
        <taxon>Actinomycetota</taxon>
        <taxon>Actinomycetes</taxon>
        <taxon>Kitasatosporales</taxon>
        <taxon>Streptomycetaceae</taxon>
        <taxon>Streptomyces</taxon>
    </lineage>
</organism>